<accession>A0A5B9DKE5</accession>
<evidence type="ECO:0000313" key="1">
    <source>
        <dbReference type="EMBL" id="QEE19169.1"/>
    </source>
</evidence>
<dbReference type="EMBL" id="CP041690">
    <property type="protein sequence ID" value="QEE19169.1"/>
    <property type="molecule type" value="Genomic_DNA"/>
</dbReference>
<gene>
    <name evidence="1" type="ORF">FNA67_02820</name>
</gene>
<dbReference type="AlphaFoldDB" id="A0A5B9DKE5"/>
<evidence type="ECO:0000313" key="2">
    <source>
        <dbReference type="Proteomes" id="UP000321062"/>
    </source>
</evidence>
<reference evidence="1 2" key="1">
    <citation type="journal article" date="2015" name="Int. J. Syst. Evol. Microbiol.">
        <title>Youhaiella tibetensis gen. nov., sp. nov., isolated from subsurface sediment.</title>
        <authorList>
            <person name="Wang Y.X."/>
            <person name="Huang F.Q."/>
            <person name="Nogi Y."/>
            <person name="Pang S.J."/>
            <person name="Wang P.K."/>
            <person name="Lv J."/>
        </authorList>
    </citation>
    <scope>NUCLEOTIDE SEQUENCE [LARGE SCALE GENOMIC DNA]</scope>
    <source>
        <strain evidence="2">fig4</strain>
    </source>
</reference>
<dbReference type="OrthoDB" id="6064582at2"/>
<name>A0A5B9DKE5_9HYPH</name>
<dbReference type="Proteomes" id="UP000321062">
    <property type="component" value="Chromosome"/>
</dbReference>
<protein>
    <submittedName>
        <fullName evidence="1">Uncharacterized protein</fullName>
    </submittedName>
</protein>
<keyword evidence="2" id="KW-1185">Reference proteome</keyword>
<organism evidence="1 2">
    <name type="scientific">Paradevosia tibetensis</name>
    <dbReference type="NCBI Taxonomy" id="1447062"/>
    <lineage>
        <taxon>Bacteria</taxon>
        <taxon>Pseudomonadati</taxon>
        <taxon>Pseudomonadota</taxon>
        <taxon>Alphaproteobacteria</taxon>
        <taxon>Hyphomicrobiales</taxon>
        <taxon>Devosiaceae</taxon>
        <taxon>Paradevosia</taxon>
    </lineage>
</organism>
<dbReference type="KEGG" id="yti:FNA67_02820"/>
<proteinExistence type="predicted"/>
<dbReference type="RefSeq" id="WP_147654985.1">
    <property type="nucleotide sequence ID" value="NZ_BMFM01000001.1"/>
</dbReference>
<sequence length="395" mass="44588">MALVTYILGDCPGCGGKNTFGNIDVYNTVVSLGCGRCSYKERRPLPPVKKQVLYLDQFFFSHAVRGNEPNFVAAAELIRKLCSWQLLVVPYSSVHEDETHQWKDSKELFDFIKATSRGYEFSPAYDVEQNQLHEAFAAYRKGEGTTFKVSRDQAFRDKLDVWDGYLRIEVGRYIGDIDLIRSLKAKAIEGLVDLFPGWRTSTSTFDQNVALEHGAAAKGYIDAYRTYLGRIGAGDWMAIVDSPIISQVVQNLMGHFGKDVTPPDALEQVMKFLYSAHFAATPYHDIQARMYATLKAMVKGGAYANREKSIQRLSGFYYDVKHISTYAPYCDAFLMDAPMAEIADQVGLEQRYGVRIFSRTNWDAFIAWLEGLTAGMTEEHKEALLLAYPRMKLPA</sequence>